<dbReference type="InterPro" id="IPR050272">
    <property type="entry name" value="Isochorismatase-like_hydrls"/>
</dbReference>
<comment type="caution">
    <text evidence="3">The sequence shown here is derived from an EMBL/GenBank/DDBJ whole genome shotgun (WGS) entry which is preliminary data.</text>
</comment>
<evidence type="ECO:0000313" key="3">
    <source>
        <dbReference type="EMBL" id="GIM67006.1"/>
    </source>
</evidence>
<reference evidence="3" key="1">
    <citation type="submission" date="2021-03" db="EMBL/GenBank/DDBJ databases">
        <title>Whole genome shotgun sequence of Actinoplanes auranticolor NBRC 12245.</title>
        <authorList>
            <person name="Komaki H."/>
            <person name="Tamura T."/>
        </authorList>
    </citation>
    <scope>NUCLEOTIDE SEQUENCE</scope>
    <source>
        <strain evidence="3">NBRC 12245</strain>
    </source>
</reference>
<organism evidence="3 4">
    <name type="scientific">Actinoplanes auranticolor</name>
    <dbReference type="NCBI Taxonomy" id="47988"/>
    <lineage>
        <taxon>Bacteria</taxon>
        <taxon>Bacillati</taxon>
        <taxon>Actinomycetota</taxon>
        <taxon>Actinomycetes</taxon>
        <taxon>Micromonosporales</taxon>
        <taxon>Micromonosporaceae</taxon>
        <taxon>Actinoplanes</taxon>
    </lineage>
</organism>
<name>A0A919S7Q9_9ACTN</name>
<evidence type="ECO:0000256" key="1">
    <source>
        <dbReference type="ARBA" id="ARBA00022801"/>
    </source>
</evidence>
<dbReference type="Proteomes" id="UP000681340">
    <property type="component" value="Unassembled WGS sequence"/>
</dbReference>
<gene>
    <name evidence="3" type="ORF">Aau02nite_25500</name>
</gene>
<keyword evidence="1" id="KW-0378">Hydrolase</keyword>
<dbReference type="AlphaFoldDB" id="A0A919S7Q9"/>
<dbReference type="PRINTS" id="PR01398">
    <property type="entry name" value="ISCHRISMTASE"/>
</dbReference>
<dbReference type="Pfam" id="PF00857">
    <property type="entry name" value="Isochorismatase"/>
    <property type="match status" value="1"/>
</dbReference>
<dbReference type="GO" id="GO:0008908">
    <property type="term" value="F:isochorismatase activity"/>
    <property type="evidence" value="ECO:0007669"/>
    <property type="project" value="InterPro"/>
</dbReference>
<sequence>MTIPRIAPYPMPTGPGAGPAAWLPDPHRAALLIHDMQGYFVGFLPPGRPPTTDLVANIRRAREAAYAGGLPVIYSVQPGRVARADRGRLYDLWGPGMTDAPGDRDIITELTPGPDDHVVTKRRYSAFFGTPLARLLASLGRDQLIVCGVFAHIGCLLTAADAFSHDLESFLLTDAVADFSLVEHLQALDYAARRCAVTMTTDRMTSLVAAPARPAGPAR</sequence>
<dbReference type="EMBL" id="BOQL01000021">
    <property type="protein sequence ID" value="GIM67006.1"/>
    <property type="molecule type" value="Genomic_DNA"/>
</dbReference>
<dbReference type="Gene3D" id="3.40.50.850">
    <property type="entry name" value="Isochorismatase-like"/>
    <property type="match status" value="1"/>
</dbReference>
<protein>
    <recommendedName>
        <fullName evidence="2">Isochorismatase-like domain-containing protein</fullName>
    </recommendedName>
</protein>
<dbReference type="RefSeq" id="WP_212988569.1">
    <property type="nucleotide sequence ID" value="NZ_BAABEA010000019.1"/>
</dbReference>
<dbReference type="InterPro" id="IPR016291">
    <property type="entry name" value="Isochorismatase"/>
</dbReference>
<accession>A0A919S7Q9</accession>
<dbReference type="SUPFAM" id="SSF52499">
    <property type="entry name" value="Isochorismatase-like hydrolases"/>
    <property type="match status" value="1"/>
</dbReference>
<dbReference type="InterPro" id="IPR036380">
    <property type="entry name" value="Isochorismatase-like_sf"/>
</dbReference>
<evidence type="ECO:0000259" key="2">
    <source>
        <dbReference type="Pfam" id="PF00857"/>
    </source>
</evidence>
<dbReference type="PANTHER" id="PTHR43540:SF3">
    <property type="entry name" value="ENTEROBACTIN SYNTHASE COMPONENT B"/>
    <property type="match status" value="1"/>
</dbReference>
<feature type="domain" description="Isochorismatase-like" evidence="2">
    <location>
        <begin position="29"/>
        <end position="202"/>
    </location>
</feature>
<evidence type="ECO:0000313" key="4">
    <source>
        <dbReference type="Proteomes" id="UP000681340"/>
    </source>
</evidence>
<keyword evidence="4" id="KW-1185">Reference proteome</keyword>
<dbReference type="PANTHER" id="PTHR43540">
    <property type="entry name" value="PEROXYUREIDOACRYLATE/UREIDOACRYLATE AMIDOHYDROLASE-RELATED"/>
    <property type="match status" value="1"/>
</dbReference>
<dbReference type="InterPro" id="IPR000868">
    <property type="entry name" value="Isochorismatase-like_dom"/>
</dbReference>
<proteinExistence type="predicted"/>